<comment type="caution">
    <text evidence="1">The sequence shown here is derived from an EMBL/GenBank/DDBJ whole genome shotgun (WGS) entry which is preliminary data.</text>
</comment>
<dbReference type="OMA" id="CETEDKK"/>
<dbReference type="PANTHER" id="PTHR33964:SF1">
    <property type="entry name" value="RE45066P"/>
    <property type="match status" value="1"/>
</dbReference>
<dbReference type="EMBL" id="JAPWDV010000001">
    <property type="protein sequence ID" value="KAJ6222818.1"/>
    <property type="molecule type" value="Genomic_DNA"/>
</dbReference>
<keyword evidence="2" id="KW-1185">Reference proteome</keyword>
<evidence type="ECO:0000313" key="2">
    <source>
        <dbReference type="Proteomes" id="UP001142055"/>
    </source>
</evidence>
<evidence type="ECO:0000313" key="1">
    <source>
        <dbReference type="EMBL" id="KAJ6222818.1"/>
    </source>
</evidence>
<dbReference type="Proteomes" id="UP001142055">
    <property type="component" value="Chromosome 1"/>
</dbReference>
<reference evidence="1" key="1">
    <citation type="submission" date="2022-12" db="EMBL/GenBank/DDBJ databases">
        <title>Genome assemblies of Blomia tropicalis.</title>
        <authorList>
            <person name="Cui Y."/>
        </authorList>
    </citation>
    <scope>NUCLEOTIDE SEQUENCE</scope>
    <source>
        <tissue evidence="1">Adult mites</tissue>
    </source>
</reference>
<protein>
    <submittedName>
        <fullName evidence="1">Uncharacterized protein</fullName>
    </submittedName>
</protein>
<sequence length="238" mass="27098">MADQLTGLINGTVFALKVEDGCDLHKTVHDCLKTKFLIHGEDNTFHLPKNDAEMKTVCDNMLTAESCATEFVTKCAVDDKEKKSLDHSLHGLIRVAKRFCETEDKKKEFISHVNKCGMAILGDSRKCTDEYKKQLMGSAKLDDKDKIKKVLCCKLNDVPLCMKKSMKEQPAAICNDHDDAYFRHMTDFVKEEMIKNMCTDFDKDFDTKCSDIGSIDFKEKIDDITLTEAMKKVFDKLL</sequence>
<dbReference type="AlphaFoldDB" id="A0A9Q0RNW0"/>
<accession>A0A9Q0RNW0</accession>
<gene>
    <name evidence="1" type="ORF">RDWZM_001363</name>
</gene>
<name>A0A9Q0RNW0_BLOTA</name>
<dbReference type="PANTHER" id="PTHR33964">
    <property type="entry name" value="RE45066P-RELATED"/>
    <property type="match status" value="1"/>
</dbReference>
<organism evidence="1 2">
    <name type="scientific">Blomia tropicalis</name>
    <name type="common">Mite</name>
    <dbReference type="NCBI Taxonomy" id="40697"/>
    <lineage>
        <taxon>Eukaryota</taxon>
        <taxon>Metazoa</taxon>
        <taxon>Ecdysozoa</taxon>
        <taxon>Arthropoda</taxon>
        <taxon>Chelicerata</taxon>
        <taxon>Arachnida</taxon>
        <taxon>Acari</taxon>
        <taxon>Acariformes</taxon>
        <taxon>Sarcoptiformes</taxon>
        <taxon>Astigmata</taxon>
        <taxon>Glycyphagoidea</taxon>
        <taxon>Echimyopodidae</taxon>
        <taxon>Blomia</taxon>
    </lineage>
</organism>
<proteinExistence type="predicted"/>